<keyword evidence="3" id="KW-1185">Reference proteome</keyword>
<dbReference type="VEuPathDB" id="FungiDB:LCOR_04658.1"/>
<reference evidence="2" key="1">
    <citation type="submission" date="2013-08" db="EMBL/GenBank/DDBJ databases">
        <title>Gene expansion shapes genome architecture in the human pathogen Lichtheimia corymbifera: an evolutionary genomics analysis in the ancient terrestrial Mucorales (Mucoromycotina).</title>
        <authorList>
            <person name="Schwartze V.U."/>
            <person name="Winter S."/>
            <person name="Shelest E."/>
            <person name="Marcet-Houben M."/>
            <person name="Horn F."/>
            <person name="Wehner S."/>
            <person name="Hoffmann K."/>
            <person name="Riege K."/>
            <person name="Sammeth M."/>
            <person name="Nowrousian M."/>
            <person name="Valiante V."/>
            <person name="Linde J."/>
            <person name="Jacobsen I.D."/>
            <person name="Marz M."/>
            <person name="Brakhage A.A."/>
            <person name="Gabaldon T."/>
            <person name="Bocker S."/>
            <person name="Voigt K."/>
        </authorList>
    </citation>
    <scope>NUCLEOTIDE SEQUENCE [LARGE SCALE GENOMIC DNA]</scope>
    <source>
        <strain evidence="2">FSU 9682</strain>
    </source>
</reference>
<feature type="signal peptide" evidence="1">
    <location>
        <begin position="1"/>
        <end position="21"/>
    </location>
</feature>
<dbReference type="EMBL" id="CBTN010000016">
    <property type="protein sequence ID" value="CDH53291.1"/>
    <property type="molecule type" value="Genomic_DNA"/>
</dbReference>
<comment type="caution">
    <text evidence="2">The sequence shown here is derived from an EMBL/GenBank/DDBJ whole genome shotgun (WGS) entry which is preliminary data.</text>
</comment>
<dbReference type="AlphaFoldDB" id="A0A068RWD3"/>
<dbReference type="OrthoDB" id="2216793at2759"/>
<feature type="chain" id="PRO_5001652807" evidence="1">
    <location>
        <begin position="22"/>
        <end position="166"/>
    </location>
</feature>
<proteinExistence type="predicted"/>
<evidence type="ECO:0000256" key="1">
    <source>
        <dbReference type="SAM" id="SignalP"/>
    </source>
</evidence>
<sequence length="166" mass="18723">MAIICTIHFTLLLATSIIVWAQQAKVRDSDLPYAINDLRLKPDFCAGMLPCCHSTITFCVPSTYLCILSGFRITYPAKHGEKLTWGEMGHVSWEVDTAMEKSPDLITRIRLVDDIGRNTQLIGENITIRTDGNKGALVFPVNVHYVQGLQNYRIAVQHPVSHRWDL</sequence>
<evidence type="ECO:0000313" key="3">
    <source>
        <dbReference type="Proteomes" id="UP000027586"/>
    </source>
</evidence>
<evidence type="ECO:0000313" key="2">
    <source>
        <dbReference type="EMBL" id="CDH53291.1"/>
    </source>
</evidence>
<protein>
    <submittedName>
        <fullName evidence="2">Uncharacterized protein</fullName>
    </submittedName>
</protein>
<organism evidence="2 3">
    <name type="scientific">Lichtheimia corymbifera JMRC:FSU:9682</name>
    <dbReference type="NCBI Taxonomy" id="1263082"/>
    <lineage>
        <taxon>Eukaryota</taxon>
        <taxon>Fungi</taxon>
        <taxon>Fungi incertae sedis</taxon>
        <taxon>Mucoromycota</taxon>
        <taxon>Mucoromycotina</taxon>
        <taxon>Mucoromycetes</taxon>
        <taxon>Mucorales</taxon>
        <taxon>Lichtheimiaceae</taxon>
        <taxon>Lichtheimia</taxon>
    </lineage>
</organism>
<name>A0A068RWD3_9FUNG</name>
<accession>A0A068RWD3</accession>
<gene>
    <name evidence="2" type="ORF">LCOR_04658.1</name>
</gene>
<keyword evidence="1" id="KW-0732">Signal</keyword>
<dbReference type="Proteomes" id="UP000027586">
    <property type="component" value="Unassembled WGS sequence"/>
</dbReference>